<organism evidence="1 2">
    <name type="scientific">Ancylostoma caninum</name>
    <name type="common">Dog hookworm</name>
    <dbReference type="NCBI Taxonomy" id="29170"/>
    <lineage>
        <taxon>Eukaryota</taxon>
        <taxon>Metazoa</taxon>
        <taxon>Ecdysozoa</taxon>
        <taxon>Nematoda</taxon>
        <taxon>Chromadorea</taxon>
        <taxon>Rhabditida</taxon>
        <taxon>Rhabditina</taxon>
        <taxon>Rhabditomorpha</taxon>
        <taxon>Strongyloidea</taxon>
        <taxon>Ancylostomatidae</taxon>
        <taxon>Ancylostomatinae</taxon>
        <taxon>Ancylostoma</taxon>
    </lineage>
</organism>
<dbReference type="PANTHER" id="PTHR15922">
    <property type="entry name" value="NEUROBLASTOMA-AMPLIFIED SEQUENCE"/>
    <property type="match status" value="1"/>
</dbReference>
<reference evidence="1 2" key="1">
    <citation type="submission" date="2014-10" db="EMBL/GenBank/DDBJ databases">
        <title>Draft genome of the hookworm Ancylostoma caninum.</title>
        <authorList>
            <person name="Mitreva M."/>
        </authorList>
    </citation>
    <scope>NUCLEOTIDE SEQUENCE [LARGE SCALE GENOMIC DNA]</scope>
    <source>
        <strain evidence="1 2">Baltimore</strain>
    </source>
</reference>
<evidence type="ECO:0000313" key="1">
    <source>
        <dbReference type="EMBL" id="RCN25420.1"/>
    </source>
</evidence>
<dbReference type="STRING" id="29170.A0A368F334"/>
<proteinExistence type="predicted"/>
<dbReference type="Proteomes" id="UP000252519">
    <property type="component" value="Unassembled WGS sequence"/>
</dbReference>
<dbReference type="PANTHER" id="PTHR15922:SF2">
    <property type="entry name" value="NBAS SUBUNIT OF NRZ TETHERING COMPLEX"/>
    <property type="match status" value="1"/>
</dbReference>
<keyword evidence="2" id="KW-1185">Reference proteome</keyword>
<sequence length="367" mass="40618">MCSLVGETFQRFCAASSDHYVSFLKKLPAEELVRHSSAIFSLLKWSTRDSKAPAEDLKKAVSSFLLATSQNGVEVLRAFRKERGKIVDKDMVCSGCIWSLDVLITKFFYMRPVQAVHCLCNLELTGDSLLRAVHSVGVCPELASSLISFHSRGVKPTFKQLWDSTSDADAARRLLIRMARCGQADSVADWEALRDEVLELTESIYSELIHPDEAIDIVTREMLSDSRIPHDKHVLQLFLTLDKKAPKRTERGRLSLEKSAEVLIGKSEEMMQEASGPGDPVLMQSRSLAEAAREIAPKAAAQQLKLLETVDLAHELGSTMLPVSIKFAEPYAFLEEIVKLNGNYKQGKKCAKLAVLLGVDTPVATAL</sequence>
<dbReference type="AlphaFoldDB" id="A0A368F334"/>
<feature type="non-terminal residue" evidence="1">
    <location>
        <position position="367"/>
    </location>
</feature>
<dbReference type="GO" id="GO:0070939">
    <property type="term" value="C:Dsl1/NZR complex"/>
    <property type="evidence" value="ECO:0007669"/>
    <property type="project" value="TreeGrafter"/>
</dbReference>
<dbReference type="OrthoDB" id="19988at2759"/>
<name>A0A368F334_ANCCA</name>
<accession>A0A368F334</accession>
<dbReference type="GO" id="GO:0000149">
    <property type="term" value="F:SNARE binding"/>
    <property type="evidence" value="ECO:0007669"/>
    <property type="project" value="TreeGrafter"/>
</dbReference>
<protein>
    <submittedName>
        <fullName evidence="1">Uncharacterized protein</fullName>
    </submittedName>
</protein>
<evidence type="ECO:0000313" key="2">
    <source>
        <dbReference type="Proteomes" id="UP000252519"/>
    </source>
</evidence>
<dbReference type="EMBL" id="JOJR01011972">
    <property type="protein sequence ID" value="RCN25420.1"/>
    <property type="molecule type" value="Genomic_DNA"/>
</dbReference>
<comment type="caution">
    <text evidence="1">The sequence shown here is derived from an EMBL/GenBank/DDBJ whole genome shotgun (WGS) entry which is preliminary data.</text>
</comment>
<dbReference type="GO" id="GO:0006890">
    <property type="term" value="P:retrograde vesicle-mediated transport, Golgi to endoplasmic reticulum"/>
    <property type="evidence" value="ECO:0007669"/>
    <property type="project" value="TreeGrafter"/>
</dbReference>
<gene>
    <name evidence="1" type="ORF">ANCCAN_28867</name>
</gene>